<dbReference type="RefSeq" id="XP_040717011.1">
    <property type="nucleotide sequence ID" value="XM_040859942.1"/>
</dbReference>
<dbReference type="STRING" id="1141098.A0A1Y2E3M3"/>
<dbReference type="AlphaFoldDB" id="A0A1Y2E3M3"/>
<evidence type="ECO:0000259" key="1">
    <source>
        <dbReference type="Pfam" id="PF01408"/>
    </source>
</evidence>
<accession>A0A1Y2E3M3</accession>
<dbReference type="GO" id="GO:0000166">
    <property type="term" value="F:nucleotide binding"/>
    <property type="evidence" value="ECO:0007669"/>
    <property type="project" value="InterPro"/>
</dbReference>
<protein>
    <recommendedName>
        <fullName evidence="5">Gfo/Idh/MocA-like oxidoreductase N-terminal domain-containing protein</fullName>
    </recommendedName>
</protein>
<dbReference type="GeneID" id="63776154"/>
<dbReference type="InParanoid" id="A0A1Y2E3M3"/>
<proteinExistence type="predicted"/>
<dbReference type="EMBL" id="MCFJ01000005">
    <property type="protein sequence ID" value="ORY66047.1"/>
    <property type="molecule type" value="Genomic_DNA"/>
</dbReference>
<dbReference type="InterPro" id="IPR051317">
    <property type="entry name" value="Gfo/Idh/MocA_oxidoreduct"/>
</dbReference>
<dbReference type="SUPFAM" id="SSF51735">
    <property type="entry name" value="NAD(P)-binding Rossmann-fold domains"/>
    <property type="match status" value="1"/>
</dbReference>
<evidence type="ECO:0008006" key="5">
    <source>
        <dbReference type="Google" id="ProtNLM"/>
    </source>
</evidence>
<name>A0A1Y2E3M3_9PEZI</name>
<dbReference type="SUPFAM" id="SSF55347">
    <property type="entry name" value="Glyceraldehyde-3-phosphate dehydrogenase-like, C-terminal domain"/>
    <property type="match status" value="1"/>
</dbReference>
<dbReference type="InterPro" id="IPR055080">
    <property type="entry name" value="Gal80p-like_C"/>
</dbReference>
<dbReference type="OrthoDB" id="446809at2759"/>
<dbReference type="InterPro" id="IPR036291">
    <property type="entry name" value="NAD(P)-bd_dom_sf"/>
</dbReference>
<dbReference type="PANTHER" id="PTHR43708:SF1">
    <property type="entry name" value="GALACTOSE_LACTOSE METABOLISM REGULATORY PROTEIN GAL80"/>
    <property type="match status" value="1"/>
</dbReference>
<reference evidence="3 4" key="1">
    <citation type="submission" date="2016-07" db="EMBL/GenBank/DDBJ databases">
        <title>Pervasive Adenine N6-methylation of Active Genes in Fungi.</title>
        <authorList>
            <consortium name="DOE Joint Genome Institute"/>
            <person name="Mondo S.J."/>
            <person name="Dannebaum R.O."/>
            <person name="Kuo R.C."/>
            <person name="Labutti K."/>
            <person name="Haridas S."/>
            <person name="Kuo A."/>
            <person name="Salamov A."/>
            <person name="Ahrendt S.R."/>
            <person name="Lipzen A."/>
            <person name="Sullivan W."/>
            <person name="Andreopoulos W.B."/>
            <person name="Clum A."/>
            <person name="Lindquist E."/>
            <person name="Daum C."/>
            <person name="Ramamoorthy G.K."/>
            <person name="Gryganskyi A."/>
            <person name="Culley D."/>
            <person name="Magnuson J.K."/>
            <person name="James T.Y."/>
            <person name="O'Malley M.A."/>
            <person name="Stajich J.E."/>
            <person name="Spatafora J.W."/>
            <person name="Visel A."/>
            <person name="Grigoriev I.V."/>
        </authorList>
    </citation>
    <scope>NUCLEOTIDE SEQUENCE [LARGE SCALE GENOMIC DNA]</scope>
    <source>
        <strain evidence="3 4">CBS 129021</strain>
    </source>
</reference>
<gene>
    <name evidence="3" type="ORF">BCR38DRAFT_429083</name>
</gene>
<evidence type="ECO:0000313" key="3">
    <source>
        <dbReference type="EMBL" id="ORY66047.1"/>
    </source>
</evidence>
<dbReference type="PANTHER" id="PTHR43708">
    <property type="entry name" value="CONSERVED EXPRESSED OXIDOREDUCTASE (EUROFUNG)"/>
    <property type="match status" value="1"/>
</dbReference>
<dbReference type="Pfam" id="PF01408">
    <property type="entry name" value="GFO_IDH_MocA"/>
    <property type="match status" value="1"/>
</dbReference>
<dbReference type="FunCoup" id="A0A1Y2E3M3">
    <property type="interactions" value="335"/>
</dbReference>
<dbReference type="Pfam" id="PF22685">
    <property type="entry name" value="Gal80p_C-like"/>
    <property type="match status" value="1"/>
</dbReference>
<keyword evidence="4" id="KW-1185">Reference proteome</keyword>
<dbReference type="Gene3D" id="3.30.360.10">
    <property type="entry name" value="Dihydrodipicolinate Reductase, domain 2"/>
    <property type="match status" value="1"/>
</dbReference>
<dbReference type="Gene3D" id="3.40.50.720">
    <property type="entry name" value="NAD(P)-binding Rossmann-like Domain"/>
    <property type="match status" value="1"/>
</dbReference>
<evidence type="ECO:0000259" key="2">
    <source>
        <dbReference type="Pfam" id="PF22685"/>
    </source>
</evidence>
<feature type="domain" description="Gfo/Idh/MocA-like oxidoreductase N-terminal" evidence="1">
    <location>
        <begin position="6"/>
        <end position="130"/>
    </location>
</feature>
<organism evidence="3 4">
    <name type="scientific">Pseudomassariella vexata</name>
    <dbReference type="NCBI Taxonomy" id="1141098"/>
    <lineage>
        <taxon>Eukaryota</taxon>
        <taxon>Fungi</taxon>
        <taxon>Dikarya</taxon>
        <taxon>Ascomycota</taxon>
        <taxon>Pezizomycotina</taxon>
        <taxon>Sordariomycetes</taxon>
        <taxon>Xylariomycetidae</taxon>
        <taxon>Amphisphaeriales</taxon>
        <taxon>Pseudomassariaceae</taxon>
        <taxon>Pseudomassariella</taxon>
    </lineage>
</organism>
<dbReference type="Proteomes" id="UP000193689">
    <property type="component" value="Unassembled WGS sequence"/>
</dbReference>
<evidence type="ECO:0000313" key="4">
    <source>
        <dbReference type="Proteomes" id="UP000193689"/>
    </source>
</evidence>
<dbReference type="InterPro" id="IPR000683">
    <property type="entry name" value="Gfo/Idh/MocA-like_OxRdtase_N"/>
</dbReference>
<sequence>MSNPTRVGIIGLSAKGSWSVAAHLPYLLQSSKYTVTAICNSSVASSQAAIKAHKLASTTKAYGSPEDLAQDKDVDLVLCAVNVAQHRQTLLPSLRAGKDVYCEWPLGRNLQEALELNQLAKEKGVRTLVGLQSQKSPVVAKLREVISRGKIGNVLSCTFVGPAGYVGPEEPVQTEYFIKKDVGGNLVTIFFGHSIETVFATLGQLKSFSSILDIRVPTVDLVDKSPSDPERKVVRTVERETHDQVMLQGHFESGALLSYHLHGGKAIAPGEGLHWRILGDRGELSVTASGTMLQIGYPDVKIRLFDNRTGGIEEVQVLRDEWDDLPMPAQNVARLYEAFADGRKEDHPDWDAAVRRHRLIEEMYERERQGKQDQKAASLDS</sequence>
<feature type="domain" description="Gal80p-like C-terminal" evidence="2">
    <location>
        <begin position="137"/>
        <end position="287"/>
    </location>
</feature>
<comment type="caution">
    <text evidence="3">The sequence shown here is derived from an EMBL/GenBank/DDBJ whole genome shotgun (WGS) entry which is preliminary data.</text>
</comment>